<dbReference type="AlphaFoldDB" id="A0A395GYI1"/>
<protein>
    <recommendedName>
        <fullName evidence="3">Actin-like ATPase domain-containing protein</fullName>
    </recommendedName>
</protein>
<keyword evidence="2" id="KW-1185">Reference proteome</keyword>
<proteinExistence type="predicted"/>
<dbReference type="Gene3D" id="3.30.420.40">
    <property type="match status" value="1"/>
</dbReference>
<dbReference type="VEuPathDB" id="FungiDB:BO80DRAFT_445831"/>
<dbReference type="GeneID" id="37226379"/>
<dbReference type="SUPFAM" id="SSF53067">
    <property type="entry name" value="Actin-like ATPase domain"/>
    <property type="match status" value="1"/>
</dbReference>
<dbReference type="Proteomes" id="UP000249402">
    <property type="component" value="Unassembled WGS sequence"/>
</dbReference>
<reference evidence="1 2" key="1">
    <citation type="submission" date="2018-02" db="EMBL/GenBank/DDBJ databases">
        <title>The genomes of Aspergillus section Nigri reveals drivers in fungal speciation.</title>
        <authorList>
            <consortium name="DOE Joint Genome Institute"/>
            <person name="Vesth T.C."/>
            <person name="Nybo J."/>
            <person name="Theobald S."/>
            <person name="Brandl J."/>
            <person name="Frisvad J.C."/>
            <person name="Nielsen K.F."/>
            <person name="Lyhne E.K."/>
            <person name="Kogle M.E."/>
            <person name="Kuo A."/>
            <person name="Riley R."/>
            <person name="Clum A."/>
            <person name="Nolan M."/>
            <person name="Lipzen A."/>
            <person name="Salamov A."/>
            <person name="Henrissat B."/>
            <person name="Wiebenga A."/>
            <person name="De vries R.P."/>
            <person name="Grigoriev I.V."/>
            <person name="Mortensen U.H."/>
            <person name="Andersen M.R."/>
            <person name="Baker S.E."/>
        </authorList>
    </citation>
    <scope>NUCLEOTIDE SEQUENCE [LARGE SCALE GENOMIC DNA]</scope>
    <source>
        <strain evidence="1 2">CBS 121593</strain>
    </source>
</reference>
<evidence type="ECO:0000313" key="2">
    <source>
        <dbReference type="Proteomes" id="UP000249402"/>
    </source>
</evidence>
<dbReference type="OrthoDB" id="2963168at2759"/>
<evidence type="ECO:0000313" key="1">
    <source>
        <dbReference type="EMBL" id="RAL00129.1"/>
    </source>
</evidence>
<dbReference type="InterPro" id="IPR043129">
    <property type="entry name" value="ATPase_NBD"/>
</dbReference>
<organism evidence="1 2">
    <name type="scientific">Aspergillus ibericus CBS 121593</name>
    <dbReference type="NCBI Taxonomy" id="1448316"/>
    <lineage>
        <taxon>Eukaryota</taxon>
        <taxon>Fungi</taxon>
        <taxon>Dikarya</taxon>
        <taxon>Ascomycota</taxon>
        <taxon>Pezizomycotina</taxon>
        <taxon>Eurotiomycetes</taxon>
        <taxon>Eurotiomycetidae</taxon>
        <taxon>Eurotiales</taxon>
        <taxon>Aspergillaceae</taxon>
        <taxon>Aspergillus</taxon>
        <taxon>Aspergillus subgen. Circumdati</taxon>
    </lineage>
</organism>
<gene>
    <name evidence="1" type="ORF">BO80DRAFT_445831</name>
</gene>
<dbReference type="RefSeq" id="XP_025574456.1">
    <property type="nucleotide sequence ID" value="XM_025721514.1"/>
</dbReference>
<evidence type="ECO:0008006" key="3">
    <source>
        <dbReference type="Google" id="ProtNLM"/>
    </source>
</evidence>
<dbReference type="STRING" id="1448316.A0A395GYI1"/>
<accession>A0A395GYI1</accession>
<name>A0A395GYI1_9EURO</name>
<sequence length="102" mass="11431">MQHVFIVGGGAHIPYVTQSLNRHFNAPGLTVVVPHNPHLTVLYGAAMYAAVHLTSMELDFNEVDLTRCATRYRRNVLPAKIGWHSLQPHGEEADSSWSILHY</sequence>
<dbReference type="EMBL" id="KZ824442">
    <property type="protein sequence ID" value="RAL00129.1"/>
    <property type="molecule type" value="Genomic_DNA"/>
</dbReference>